<dbReference type="AlphaFoldDB" id="A0A9R1WE23"/>
<proteinExistence type="predicted"/>
<name>A0A9R1WE23_LACSA</name>
<accession>A0A9R1WE23</accession>
<evidence type="ECO:0000313" key="1">
    <source>
        <dbReference type="EMBL" id="KAJ0223460.1"/>
    </source>
</evidence>
<keyword evidence="2" id="KW-1185">Reference proteome</keyword>
<sequence>MGLCHWCIKIPMDHHRHSRYLNLDFSCCFNLDIVCEFDNVEESKRHVSSSSIEPKRQLMQGYSTNISATLQQIQGRTHLIQYIPINRSIW</sequence>
<evidence type="ECO:0000313" key="2">
    <source>
        <dbReference type="Proteomes" id="UP000235145"/>
    </source>
</evidence>
<gene>
    <name evidence="1" type="ORF">LSAT_V11C200070340</name>
</gene>
<comment type="caution">
    <text evidence="1">The sequence shown here is derived from an EMBL/GenBank/DDBJ whole genome shotgun (WGS) entry which is preliminary data.</text>
</comment>
<organism evidence="1 2">
    <name type="scientific">Lactuca sativa</name>
    <name type="common">Garden lettuce</name>
    <dbReference type="NCBI Taxonomy" id="4236"/>
    <lineage>
        <taxon>Eukaryota</taxon>
        <taxon>Viridiplantae</taxon>
        <taxon>Streptophyta</taxon>
        <taxon>Embryophyta</taxon>
        <taxon>Tracheophyta</taxon>
        <taxon>Spermatophyta</taxon>
        <taxon>Magnoliopsida</taxon>
        <taxon>eudicotyledons</taxon>
        <taxon>Gunneridae</taxon>
        <taxon>Pentapetalae</taxon>
        <taxon>asterids</taxon>
        <taxon>campanulids</taxon>
        <taxon>Asterales</taxon>
        <taxon>Asteraceae</taxon>
        <taxon>Cichorioideae</taxon>
        <taxon>Cichorieae</taxon>
        <taxon>Lactucinae</taxon>
        <taxon>Lactuca</taxon>
    </lineage>
</organism>
<reference evidence="1 2" key="1">
    <citation type="journal article" date="2017" name="Nat. Commun.">
        <title>Genome assembly with in vitro proximity ligation data and whole-genome triplication in lettuce.</title>
        <authorList>
            <person name="Reyes-Chin-Wo S."/>
            <person name="Wang Z."/>
            <person name="Yang X."/>
            <person name="Kozik A."/>
            <person name="Arikit S."/>
            <person name="Song C."/>
            <person name="Xia L."/>
            <person name="Froenicke L."/>
            <person name="Lavelle D.O."/>
            <person name="Truco M.J."/>
            <person name="Xia R."/>
            <person name="Zhu S."/>
            <person name="Xu C."/>
            <person name="Xu H."/>
            <person name="Xu X."/>
            <person name="Cox K."/>
            <person name="Korf I."/>
            <person name="Meyers B.C."/>
            <person name="Michelmore R.W."/>
        </authorList>
    </citation>
    <scope>NUCLEOTIDE SEQUENCE [LARGE SCALE GENOMIC DNA]</scope>
    <source>
        <strain evidence="2">cv. Salinas</strain>
        <tissue evidence="1">Seedlings</tissue>
    </source>
</reference>
<dbReference type="EMBL" id="NBSK02000002">
    <property type="protein sequence ID" value="KAJ0223460.1"/>
    <property type="molecule type" value="Genomic_DNA"/>
</dbReference>
<dbReference type="Proteomes" id="UP000235145">
    <property type="component" value="Unassembled WGS sequence"/>
</dbReference>
<protein>
    <submittedName>
        <fullName evidence="1">Uncharacterized protein</fullName>
    </submittedName>
</protein>